<keyword evidence="5" id="KW-1185">Reference proteome</keyword>
<evidence type="ECO:0000256" key="3">
    <source>
        <dbReference type="ARBA" id="ARBA00022679"/>
    </source>
</evidence>
<dbReference type="AlphaFoldDB" id="A0A3G1L2V3"/>
<dbReference type="Proteomes" id="UP000323521">
    <property type="component" value="Chromosome"/>
</dbReference>
<dbReference type="KEGG" id="fwa:DCMF_21100"/>
<evidence type="ECO:0000256" key="1">
    <source>
        <dbReference type="ARBA" id="ARBA00007137"/>
    </source>
</evidence>
<keyword evidence="2 4" id="KW-0489">Methyltransferase</keyword>
<dbReference type="InterPro" id="IPR010426">
    <property type="entry name" value="MTTB_MeTrfase"/>
</dbReference>
<dbReference type="Pfam" id="PF06253">
    <property type="entry name" value="MTTB"/>
    <property type="match status" value="1"/>
</dbReference>
<organism evidence="4 5">
    <name type="scientific">Formimonas warabiya</name>
    <dbReference type="NCBI Taxonomy" id="1761012"/>
    <lineage>
        <taxon>Bacteria</taxon>
        <taxon>Bacillati</taxon>
        <taxon>Bacillota</taxon>
        <taxon>Clostridia</taxon>
        <taxon>Eubacteriales</taxon>
        <taxon>Peptococcaceae</taxon>
        <taxon>Candidatus Formimonas</taxon>
    </lineage>
</organism>
<evidence type="ECO:0000313" key="4">
    <source>
        <dbReference type="EMBL" id="ATW28795.1"/>
    </source>
</evidence>
<dbReference type="GO" id="GO:0008168">
    <property type="term" value="F:methyltransferase activity"/>
    <property type="evidence" value="ECO:0007669"/>
    <property type="project" value="UniProtKB-KW"/>
</dbReference>
<protein>
    <submittedName>
        <fullName evidence="4">Trimethylamine methyltransferase</fullName>
    </submittedName>
</protein>
<dbReference type="GO" id="GO:0015948">
    <property type="term" value="P:methanogenesis"/>
    <property type="evidence" value="ECO:0007669"/>
    <property type="project" value="InterPro"/>
</dbReference>
<sequence>MQEGFGLNVFSQDALDRIHNATLEILWYEGIKIQSEEALEIFHGGGCVVDKKNQKVYIPPHVVEDCIRSTPSTVLLAGRDPKNDIVLDGSRVNFCNFSKGVNVVDPYTGAVRPSTKQDEANVAILVDALEQYDLLDVAVEARDIDARTANLECYEAMVSNSTKHSTQSPHSFEEAQTLIDMAAAVAGGKDKLRERPITSSTVCPTSPLSIAPETCEPIITYARNRVPLTVLSMAMAGGTSPVTLAGTLVTHNAEVLSGIVLAQLTNKGTPNMYGSSTTIMDLRLASAAIGCPELGMISAAVCKLAQYYNIPSYVAGT</sequence>
<gene>
    <name evidence="4" type="ORF">DCMF_21100</name>
</gene>
<evidence type="ECO:0000313" key="5">
    <source>
        <dbReference type="Proteomes" id="UP000323521"/>
    </source>
</evidence>
<dbReference type="EMBL" id="CP017634">
    <property type="protein sequence ID" value="ATW28795.1"/>
    <property type="molecule type" value="Genomic_DNA"/>
</dbReference>
<evidence type="ECO:0000256" key="2">
    <source>
        <dbReference type="ARBA" id="ARBA00022603"/>
    </source>
</evidence>
<comment type="similarity">
    <text evidence="1">Belongs to the trimethylamine methyltransferase family.</text>
</comment>
<dbReference type="Gene3D" id="3.20.20.480">
    <property type="entry name" value="Trimethylamine methyltransferase-like"/>
    <property type="match status" value="1"/>
</dbReference>
<proteinExistence type="inferred from homology"/>
<keyword evidence="3 4" id="KW-0808">Transferase</keyword>
<reference evidence="4 5" key="1">
    <citation type="submission" date="2016-10" db="EMBL/GenBank/DDBJ databases">
        <title>Complete Genome Sequence of Peptococcaceae strain DCMF.</title>
        <authorList>
            <person name="Edwards R.J."/>
            <person name="Holland S.I."/>
            <person name="Deshpande N.P."/>
            <person name="Wong Y.K."/>
            <person name="Ertan H."/>
            <person name="Manefield M."/>
            <person name="Russell T.L."/>
            <person name="Lee M.J."/>
        </authorList>
    </citation>
    <scope>NUCLEOTIDE SEQUENCE [LARGE SCALE GENOMIC DNA]</scope>
    <source>
        <strain evidence="4 5">DCMF</strain>
    </source>
</reference>
<accession>A0A3G1L2V3</accession>
<dbReference type="InterPro" id="IPR038601">
    <property type="entry name" value="MttB-like_sf"/>
</dbReference>
<dbReference type="GO" id="GO:0032259">
    <property type="term" value="P:methylation"/>
    <property type="evidence" value="ECO:0007669"/>
    <property type="project" value="UniProtKB-KW"/>
</dbReference>
<name>A0A3G1L2V3_FORW1</name>